<gene>
    <name evidence="5" type="primary">LOC101661279</name>
</gene>
<keyword evidence="1 2" id="KW-0430">Lectin</keyword>
<feature type="domain" description="Galectin" evidence="3">
    <location>
        <begin position="1"/>
        <end position="132"/>
    </location>
</feature>
<proteinExistence type="predicted"/>
<dbReference type="SMART" id="SM00276">
    <property type="entry name" value="GLECT"/>
    <property type="match status" value="1"/>
</dbReference>
<keyword evidence="4" id="KW-1185">Reference proteome</keyword>
<dbReference type="RefSeq" id="XP_012859502.1">
    <property type="nucleotide sequence ID" value="XM_013004048.1"/>
</dbReference>
<dbReference type="PANTHER" id="PTHR11346">
    <property type="entry name" value="GALECTIN"/>
    <property type="match status" value="1"/>
</dbReference>
<reference evidence="5" key="1">
    <citation type="submission" date="2025-08" db="UniProtKB">
        <authorList>
            <consortium name="RefSeq"/>
        </authorList>
    </citation>
    <scope>IDENTIFICATION</scope>
</reference>
<dbReference type="InterPro" id="IPR013320">
    <property type="entry name" value="ConA-like_dom_sf"/>
</dbReference>
<dbReference type="SMART" id="SM00908">
    <property type="entry name" value="Gal-bind_lectin"/>
    <property type="match status" value="1"/>
</dbReference>
<evidence type="ECO:0000256" key="1">
    <source>
        <dbReference type="ARBA" id="ARBA00022734"/>
    </source>
</evidence>
<dbReference type="Gene3D" id="2.60.120.200">
    <property type="match status" value="1"/>
</dbReference>
<dbReference type="CDD" id="cd00070">
    <property type="entry name" value="GLECT"/>
    <property type="match status" value="1"/>
</dbReference>
<name>A0ABM0ZPU5_ECHTE</name>
<sequence>MHMKLGTTLKIKGKVATNAKWMEINLGQSADKLNLHFNLGFPDSVIVCNSKNGGWGEEQRISCSAHWVKVTVSSKNKEPWIDANFEITYEKQQFTVKLPDRYEVTFPNRLGCDPLRYLSTKGNFRVSSVTFD</sequence>
<evidence type="ECO:0000313" key="5">
    <source>
        <dbReference type="RefSeq" id="XP_012859502.1"/>
    </source>
</evidence>
<dbReference type="GeneID" id="101661279"/>
<organism evidence="4 5">
    <name type="scientific">Echinops telfairi</name>
    <name type="common">Lesser hedgehog tenrec</name>
    <dbReference type="NCBI Taxonomy" id="9371"/>
    <lineage>
        <taxon>Eukaryota</taxon>
        <taxon>Metazoa</taxon>
        <taxon>Chordata</taxon>
        <taxon>Craniata</taxon>
        <taxon>Vertebrata</taxon>
        <taxon>Euteleostomi</taxon>
        <taxon>Mammalia</taxon>
        <taxon>Eutheria</taxon>
        <taxon>Afrotheria</taxon>
        <taxon>Tenrecidae</taxon>
        <taxon>Tenrecinae</taxon>
        <taxon>Echinops</taxon>
    </lineage>
</organism>
<dbReference type="Pfam" id="PF00337">
    <property type="entry name" value="Gal-bind_lectin"/>
    <property type="match status" value="1"/>
</dbReference>
<evidence type="ECO:0000259" key="3">
    <source>
        <dbReference type="PROSITE" id="PS51304"/>
    </source>
</evidence>
<dbReference type="SUPFAM" id="SSF49899">
    <property type="entry name" value="Concanavalin A-like lectins/glucanases"/>
    <property type="match status" value="1"/>
</dbReference>
<protein>
    <recommendedName>
        <fullName evidence="2">Galectin</fullName>
    </recommendedName>
</protein>
<dbReference type="Proteomes" id="UP000694863">
    <property type="component" value="Unplaced"/>
</dbReference>
<evidence type="ECO:0000256" key="2">
    <source>
        <dbReference type="RuleBase" id="RU102079"/>
    </source>
</evidence>
<evidence type="ECO:0000313" key="4">
    <source>
        <dbReference type="Proteomes" id="UP000694863"/>
    </source>
</evidence>
<accession>A0ABM0ZPU5</accession>
<dbReference type="PANTHER" id="PTHR11346:SF147">
    <property type="entry name" value="GALECTIN"/>
    <property type="match status" value="1"/>
</dbReference>
<dbReference type="PROSITE" id="PS51304">
    <property type="entry name" value="GALECTIN"/>
    <property type="match status" value="1"/>
</dbReference>
<dbReference type="InterPro" id="IPR044156">
    <property type="entry name" value="Galectin-like"/>
</dbReference>
<dbReference type="InterPro" id="IPR001079">
    <property type="entry name" value="Galectin_CRD"/>
</dbReference>